<proteinExistence type="predicted"/>
<dbReference type="Proteomes" id="UP000182680">
    <property type="component" value="Unassembled WGS sequence"/>
</dbReference>
<dbReference type="InterPro" id="IPR053864">
    <property type="entry name" value="DUF6933"/>
</dbReference>
<name>A0AA94HVG7_DESDE</name>
<dbReference type="Pfam" id="PF22016">
    <property type="entry name" value="DUF6933"/>
    <property type="match status" value="1"/>
</dbReference>
<protein>
    <recommendedName>
        <fullName evidence="1">DUF6933 domain-containing protein</fullName>
    </recommendedName>
</protein>
<evidence type="ECO:0000313" key="2">
    <source>
        <dbReference type="EMBL" id="SFW74322.1"/>
    </source>
</evidence>
<dbReference type="AlphaFoldDB" id="A0AA94HVG7"/>
<reference evidence="3" key="1">
    <citation type="submission" date="2016-11" db="EMBL/GenBank/DDBJ databases">
        <authorList>
            <person name="Jaros S."/>
            <person name="Januszkiewicz K."/>
            <person name="Wedrychowicz H."/>
        </authorList>
    </citation>
    <scope>NUCLEOTIDE SEQUENCE [LARGE SCALE GENOMIC DNA]</scope>
    <source>
        <strain evidence="3">DSM 7057</strain>
    </source>
</reference>
<accession>A0AA94HVG7</accession>
<sequence>MHFHLSANAAKDFGVSDFIPAHGDHDEFSQHWYVHRVLIDRRKCIIVMEAHTRYTLIFCGATKPFFNKFPQLVADSLWRHIVALCAVPAGHYDRIRDKAAKMCAGIEYHKGLNKSVQSHIKDVAHELDWQIHQNGFPVNPGAEFYYATKCNQTFRSRYGEKQYIIPLVEFQRQWCERLGVSPLEGWSFHSMPPLSFLCKIFDMPRPGSAS</sequence>
<evidence type="ECO:0000313" key="3">
    <source>
        <dbReference type="Proteomes" id="UP000182680"/>
    </source>
</evidence>
<dbReference type="RefSeq" id="WP_072312585.1">
    <property type="nucleotide sequence ID" value="NZ_FPIW01000101.1"/>
</dbReference>
<gene>
    <name evidence="2" type="ORF">SAMN02910291_02865</name>
</gene>
<evidence type="ECO:0000259" key="1">
    <source>
        <dbReference type="Pfam" id="PF22016"/>
    </source>
</evidence>
<dbReference type="EMBL" id="FPIW01000101">
    <property type="protein sequence ID" value="SFW74322.1"/>
    <property type="molecule type" value="Genomic_DNA"/>
</dbReference>
<feature type="domain" description="DUF6933" evidence="1">
    <location>
        <begin position="27"/>
        <end position="166"/>
    </location>
</feature>
<organism evidence="2 3">
    <name type="scientific">Desulfovibrio desulfuricans</name>
    <dbReference type="NCBI Taxonomy" id="876"/>
    <lineage>
        <taxon>Bacteria</taxon>
        <taxon>Pseudomonadati</taxon>
        <taxon>Thermodesulfobacteriota</taxon>
        <taxon>Desulfovibrionia</taxon>
        <taxon>Desulfovibrionales</taxon>
        <taxon>Desulfovibrionaceae</taxon>
        <taxon>Desulfovibrio</taxon>
    </lineage>
</organism>
<comment type="caution">
    <text evidence="2">The sequence shown here is derived from an EMBL/GenBank/DDBJ whole genome shotgun (WGS) entry which is preliminary data.</text>
</comment>